<dbReference type="EMBL" id="AP023361">
    <property type="protein sequence ID" value="BCJ89799.1"/>
    <property type="molecule type" value="Genomic_DNA"/>
</dbReference>
<sequence>MEADTDINEAERMALIIGELADRARAAGFPVIAHLLDMAQMEARDNAIREMDAALPSLN</sequence>
<evidence type="ECO:0000313" key="1">
    <source>
        <dbReference type="EMBL" id="BCJ89799.1"/>
    </source>
</evidence>
<name>A0A6S6QLN3_9HYPH</name>
<evidence type="ECO:0000313" key="2">
    <source>
        <dbReference type="Proteomes" id="UP000515317"/>
    </source>
</evidence>
<dbReference type="KEGG" id="tso:IZ6_05340"/>
<dbReference type="Proteomes" id="UP000515317">
    <property type="component" value="Chromosome"/>
</dbReference>
<organism evidence="1 2">
    <name type="scientific">Terrihabitans soli</name>
    <dbReference type="NCBI Taxonomy" id="708113"/>
    <lineage>
        <taxon>Bacteria</taxon>
        <taxon>Pseudomonadati</taxon>
        <taxon>Pseudomonadota</taxon>
        <taxon>Alphaproteobacteria</taxon>
        <taxon>Hyphomicrobiales</taxon>
        <taxon>Terrihabitans</taxon>
    </lineage>
</organism>
<reference evidence="1 2" key="1">
    <citation type="submission" date="2020-08" db="EMBL/GenBank/DDBJ databases">
        <title>Genome sequence of Rhizobiales bacterium strain IZ6.</title>
        <authorList>
            <person name="Nakai R."/>
            <person name="Naganuma T."/>
        </authorList>
    </citation>
    <scope>NUCLEOTIDE SEQUENCE [LARGE SCALE GENOMIC DNA]</scope>
    <source>
        <strain evidence="1 2">IZ6</strain>
    </source>
</reference>
<dbReference type="AlphaFoldDB" id="A0A6S6QLN3"/>
<protein>
    <submittedName>
        <fullName evidence="1">Uncharacterized protein</fullName>
    </submittedName>
</protein>
<proteinExistence type="predicted"/>
<accession>A0A6S6QLN3</accession>
<gene>
    <name evidence="1" type="ORF">IZ6_05340</name>
</gene>
<keyword evidence="2" id="KW-1185">Reference proteome</keyword>